<dbReference type="EC" id="2.7.1.158" evidence="3 9"/>
<comment type="catalytic activity">
    <reaction evidence="9">
        <text>1D-myo-inositol 1,3,4,5,6-pentakisphosphate + ATP = 1D-myo-inositol hexakisphosphate + ADP + H(+)</text>
        <dbReference type="Rhea" id="RHEA:20313"/>
        <dbReference type="ChEBI" id="CHEBI:15378"/>
        <dbReference type="ChEBI" id="CHEBI:30616"/>
        <dbReference type="ChEBI" id="CHEBI:57733"/>
        <dbReference type="ChEBI" id="CHEBI:58130"/>
        <dbReference type="ChEBI" id="CHEBI:456216"/>
        <dbReference type="EC" id="2.7.1.158"/>
    </reaction>
</comment>
<sequence>MAPPTTEESDIPVLPVSTEISYLSEGAANIVYRISVPLSTPPPSEIEEFRDGTPPPSEIEVFENGGDLRIFDKKLLRLRKNLPTTLPCSLSQQNWERLLVPLFHADNLVKQTLVDLRPSNIISRLNSELRTWEQQPHPNRPSKRHGTYLAPDPYGLLVVDMTPSPTTQLLEFKPKWLLQSPSAPPKSIRCRQCARHAQLTSLSPSNPPPPTFCPLDLIHSPSRAVPFITSDPVLAAHLTKWLQPSPLLTQLRDAQKAMDPFGALGDEATGEKFCLAMTLRDCTVFLRLKGGEGEVEARLGDLDLKSAEKVGYWREVERGLVDGGWYEGTEKAGRKGDVLCAVGRGIK</sequence>
<evidence type="ECO:0000313" key="10">
    <source>
        <dbReference type="EMBL" id="EPE31692.1"/>
    </source>
</evidence>
<evidence type="ECO:0000256" key="4">
    <source>
        <dbReference type="ARBA" id="ARBA00014846"/>
    </source>
</evidence>
<evidence type="ECO:0000256" key="5">
    <source>
        <dbReference type="ARBA" id="ARBA00022679"/>
    </source>
</evidence>
<dbReference type="GO" id="GO:0035299">
    <property type="term" value="F:inositol-1,3,4,5,6-pentakisphosphate 2-kinase activity"/>
    <property type="evidence" value="ECO:0007669"/>
    <property type="project" value="UniProtKB-EC"/>
</dbReference>
<dbReference type="PANTHER" id="PTHR14456">
    <property type="entry name" value="INOSITOL POLYPHOSPHATE KINASE 1"/>
    <property type="match status" value="1"/>
</dbReference>
<dbReference type="GO" id="GO:0032958">
    <property type="term" value="P:inositol phosphate biosynthetic process"/>
    <property type="evidence" value="ECO:0007669"/>
    <property type="project" value="TreeGrafter"/>
</dbReference>
<dbReference type="eggNOG" id="ENOG502S7VH">
    <property type="taxonomic scope" value="Eukaryota"/>
</dbReference>
<dbReference type="AlphaFoldDB" id="S3CZK1"/>
<dbReference type="HOGENOM" id="CLU_031304_2_0_1"/>
<evidence type="ECO:0000256" key="7">
    <source>
        <dbReference type="ARBA" id="ARBA00022777"/>
    </source>
</evidence>
<dbReference type="InterPro" id="IPR009286">
    <property type="entry name" value="Ins_P5_2-kin"/>
</dbReference>
<comment type="similarity">
    <text evidence="2">Belongs to the IPK1 type 1 family.</text>
</comment>
<evidence type="ECO:0000256" key="6">
    <source>
        <dbReference type="ARBA" id="ARBA00022741"/>
    </source>
</evidence>
<gene>
    <name evidence="10" type="ORF">GLAREA_12448</name>
</gene>
<dbReference type="KEGG" id="glz:GLAREA_12448"/>
<accession>S3CZK1</accession>
<evidence type="ECO:0000256" key="8">
    <source>
        <dbReference type="ARBA" id="ARBA00022840"/>
    </source>
</evidence>
<dbReference type="Proteomes" id="UP000016922">
    <property type="component" value="Unassembled WGS sequence"/>
</dbReference>
<keyword evidence="11" id="KW-1185">Reference proteome</keyword>
<keyword evidence="7 9" id="KW-0418">Kinase</keyword>
<evidence type="ECO:0000256" key="3">
    <source>
        <dbReference type="ARBA" id="ARBA00012023"/>
    </source>
</evidence>
<dbReference type="OrthoDB" id="272370at2759"/>
<dbReference type="OMA" id="DCTMFIR"/>
<name>S3CZK1_GLAL2</name>
<dbReference type="GO" id="GO:0005634">
    <property type="term" value="C:nucleus"/>
    <property type="evidence" value="ECO:0007669"/>
    <property type="project" value="TreeGrafter"/>
</dbReference>
<dbReference type="GO" id="GO:0005524">
    <property type="term" value="F:ATP binding"/>
    <property type="evidence" value="ECO:0007669"/>
    <property type="project" value="UniProtKB-KW"/>
</dbReference>
<evidence type="ECO:0000256" key="2">
    <source>
        <dbReference type="ARBA" id="ARBA00008305"/>
    </source>
</evidence>
<keyword evidence="8 9" id="KW-0067">ATP-binding</keyword>
<comment type="function">
    <text evidence="1">Has kinase activity and phosphorylates inositol-1,3,4,5,6-pentakisphosphate (Ins(1,3,4,5,6)P5) to produce 1,2,3,4,5,6-hexakisphosphate (InsP6), also known as phytate.</text>
</comment>
<evidence type="ECO:0000313" key="11">
    <source>
        <dbReference type="Proteomes" id="UP000016922"/>
    </source>
</evidence>
<protein>
    <recommendedName>
        <fullName evidence="4 9">Inositol-pentakisphosphate 2-kinase</fullName>
        <ecNumber evidence="3 9">2.7.1.158</ecNumber>
    </recommendedName>
</protein>
<keyword evidence="5 9" id="KW-0808">Transferase</keyword>
<keyword evidence="6 9" id="KW-0547">Nucleotide-binding</keyword>
<evidence type="ECO:0000256" key="9">
    <source>
        <dbReference type="RuleBase" id="RU364126"/>
    </source>
</evidence>
<dbReference type="STRING" id="1116229.S3CZK1"/>
<dbReference type="EMBL" id="KE145361">
    <property type="protein sequence ID" value="EPE31692.1"/>
    <property type="molecule type" value="Genomic_DNA"/>
</dbReference>
<organism evidence="10 11">
    <name type="scientific">Glarea lozoyensis (strain ATCC 20868 / MF5171)</name>
    <dbReference type="NCBI Taxonomy" id="1116229"/>
    <lineage>
        <taxon>Eukaryota</taxon>
        <taxon>Fungi</taxon>
        <taxon>Dikarya</taxon>
        <taxon>Ascomycota</taxon>
        <taxon>Pezizomycotina</taxon>
        <taxon>Leotiomycetes</taxon>
        <taxon>Helotiales</taxon>
        <taxon>Helotiaceae</taxon>
        <taxon>Glarea</taxon>
    </lineage>
</organism>
<dbReference type="PANTHER" id="PTHR14456:SF2">
    <property type="entry name" value="INOSITOL-PENTAKISPHOSPHATE 2-KINASE"/>
    <property type="match status" value="1"/>
</dbReference>
<dbReference type="RefSeq" id="XP_008081421.1">
    <property type="nucleotide sequence ID" value="XM_008083230.1"/>
</dbReference>
<reference evidence="10 11" key="1">
    <citation type="journal article" date="2013" name="BMC Genomics">
        <title>Genomics-driven discovery of the pneumocandin biosynthetic gene cluster in the fungus Glarea lozoyensis.</title>
        <authorList>
            <person name="Chen L."/>
            <person name="Yue Q."/>
            <person name="Zhang X."/>
            <person name="Xiang M."/>
            <person name="Wang C."/>
            <person name="Li S."/>
            <person name="Che Y."/>
            <person name="Ortiz-Lopez F.J."/>
            <person name="Bills G.F."/>
            <person name="Liu X."/>
            <person name="An Z."/>
        </authorList>
    </citation>
    <scope>NUCLEOTIDE SEQUENCE [LARGE SCALE GENOMIC DNA]</scope>
    <source>
        <strain evidence="11">ATCC 20868 / MF5171</strain>
    </source>
</reference>
<evidence type="ECO:0000256" key="1">
    <source>
        <dbReference type="ARBA" id="ARBA00003979"/>
    </source>
</evidence>
<comment type="function">
    <text evidence="9">Phosphorylates Ins(1,3,4,5,6)P5 at position 2 to form Ins(1,2,3,4,5,6)P6 (InsP6 or phytate).</text>
</comment>
<dbReference type="GeneID" id="19471489"/>
<proteinExistence type="inferred from homology"/>
<dbReference type="Pfam" id="PF06090">
    <property type="entry name" value="Ins_P5_2-kin"/>
    <property type="match status" value="2"/>
</dbReference>
<comment type="domain">
    <text evidence="9">The EXKPK motif is conserved in inositol-pentakisphosphate 2-kinases of both family 1 and 2.</text>
</comment>